<comment type="caution">
    <text evidence="9">The sequence shown here is derived from an EMBL/GenBank/DDBJ whole genome shotgun (WGS) entry which is preliminary data.</text>
</comment>
<dbReference type="Pfam" id="PF01925">
    <property type="entry name" value="TauE"/>
    <property type="match status" value="1"/>
</dbReference>
<dbReference type="Proteomes" id="UP000324611">
    <property type="component" value="Unassembled WGS sequence"/>
</dbReference>
<keyword evidence="4 8" id="KW-1003">Cell membrane</keyword>
<comment type="similarity">
    <text evidence="2 8">Belongs to the 4-toluene sulfonate uptake permease (TSUP) (TC 2.A.102) family.</text>
</comment>
<dbReference type="PANTHER" id="PTHR30269:SF0">
    <property type="entry name" value="MEMBRANE TRANSPORTER PROTEIN YFCA-RELATED"/>
    <property type="match status" value="1"/>
</dbReference>
<gene>
    <name evidence="9" type="ORF">F0L74_11160</name>
</gene>
<evidence type="ECO:0000313" key="9">
    <source>
        <dbReference type="EMBL" id="KAA2243068.1"/>
    </source>
</evidence>
<keyword evidence="5 8" id="KW-0812">Transmembrane</keyword>
<dbReference type="InterPro" id="IPR002781">
    <property type="entry name" value="TM_pro_TauE-like"/>
</dbReference>
<proteinExistence type="inferred from homology"/>
<evidence type="ECO:0000256" key="6">
    <source>
        <dbReference type="ARBA" id="ARBA00022989"/>
    </source>
</evidence>
<keyword evidence="3" id="KW-0813">Transport</keyword>
<organism evidence="9 10">
    <name type="scientific">Chitinophaga agrisoli</name>
    <dbReference type="NCBI Taxonomy" id="2607653"/>
    <lineage>
        <taxon>Bacteria</taxon>
        <taxon>Pseudomonadati</taxon>
        <taxon>Bacteroidota</taxon>
        <taxon>Chitinophagia</taxon>
        <taxon>Chitinophagales</taxon>
        <taxon>Chitinophagaceae</taxon>
        <taxon>Chitinophaga</taxon>
    </lineage>
</organism>
<sequence>MTTDVAILCCFSLCAGFIDAIVGGGGLIQTPAILFTFPQYPVATLLGTTKIPSFSGTSMAAWQYARRVEINRPLLLVTAGTAFLAAMLGASLVSYLPNHFLKPVMLVLLIAVAVYTYLKKDFGQETHTSVTPMGNTWLWGAVIGLVLGFYDGFFGPGAGSFLILAFISLMGFDFLHASAHAKVVNLATNLAAILYFGLHGHILWPVTILMAASNLTGSFFGARLAILKGNKLVRKFFLLVICGTILRFAWELFK</sequence>
<accession>A0A5B2VWU5</accession>
<evidence type="ECO:0000313" key="10">
    <source>
        <dbReference type="Proteomes" id="UP000324611"/>
    </source>
</evidence>
<protein>
    <recommendedName>
        <fullName evidence="8">Probable membrane transporter protein</fullName>
    </recommendedName>
</protein>
<dbReference type="AlphaFoldDB" id="A0A5B2VWU5"/>
<dbReference type="PANTHER" id="PTHR30269">
    <property type="entry name" value="TRANSMEMBRANE PROTEIN YFCA"/>
    <property type="match status" value="1"/>
</dbReference>
<feature type="transmembrane region" description="Helical" evidence="8">
    <location>
        <begin position="100"/>
        <end position="118"/>
    </location>
</feature>
<evidence type="ECO:0000256" key="8">
    <source>
        <dbReference type="RuleBase" id="RU363041"/>
    </source>
</evidence>
<reference evidence="9 10" key="1">
    <citation type="submission" date="2019-09" db="EMBL/GenBank/DDBJ databases">
        <title>Chitinophaga ginsengihumi sp. nov., isolated from soil of ginseng rhizosphere.</title>
        <authorList>
            <person name="Lee J."/>
        </authorList>
    </citation>
    <scope>NUCLEOTIDE SEQUENCE [LARGE SCALE GENOMIC DNA]</scope>
    <source>
        <strain evidence="9 10">BN140078</strain>
    </source>
</reference>
<dbReference type="EMBL" id="VUOC01000002">
    <property type="protein sequence ID" value="KAA2243068.1"/>
    <property type="molecule type" value="Genomic_DNA"/>
</dbReference>
<evidence type="ECO:0000256" key="3">
    <source>
        <dbReference type="ARBA" id="ARBA00022448"/>
    </source>
</evidence>
<evidence type="ECO:0000256" key="4">
    <source>
        <dbReference type="ARBA" id="ARBA00022475"/>
    </source>
</evidence>
<reference evidence="9 10" key="2">
    <citation type="submission" date="2019-09" db="EMBL/GenBank/DDBJ databases">
        <authorList>
            <person name="Jin C."/>
        </authorList>
    </citation>
    <scope>NUCLEOTIDE SEQUENCE [LARGE SCALE GENOMIC DNA]</scope>
    <source>
        <strain evidence="9 10">BN140078</strain>
    </source>
</reference>
<evidence type="ECO:0000256" key="5">
    <source>
        <dbReference type="ARBA" id="ARBA00022692"/>
    </source>
</evidence>
<evidence type="ECO:0000256" key="1">
    <source>
        <dbReference type="ARBA" id="ARBA00004651"/>
    </source>
</evidence>
<feature type="transmembrane region" description="Helical" evidence="8">
    <location>
        <begin position="40"/>
        <end position="62"/>
    </location>
</feature>
<dbReference type="InterPro" id="IPR052017">
    <property type="entry name" value="TSUP"/>
</dbReference>
<keyword evidence="6 8" id="KW-1133">Transmembrane helix</keyword>
<feature type="transmembrane region" description="Helical" evidence="8">
    <location>
        <begin position="202"/>
        <end position="220"/>
    </location>
</feature>
<feature type="transmembrane region" description="Helical" evidence="8">
    <location>
        <begin position="74"/>
        <end position="94"/>
    </location>
</feature>
<evidence type="ECO:0000256" key="2">
    <source>
        <dbReference type="ARBA" id="ARBA00009142"/>
    </source>
</evidence>
<keyword evidence="7 8" id="KW-0472">Membrane</keyword>
<feature type="transmembrane region" description="Helical" evidence="8">
    <location>
        <begin position="232"/>
        <end position="250"/>
    </location>
</feature>
<dbReference type="GO" id="GO:0005886">
    <property type="term" value="C:plasma membrane"/>
    <property type="evidence" value="ECO:0007669"/>
    <property type="project" value="UniProtKB-SubCell"/>
</dbReference>
<name>A0A5B2VWU5_9BACT</name>
<feature type="transmembrane region" description="Helical" evidence="8">
    <location>
        <begin position="153"/>
        <end position="172"/>
    </location>
</feature>
<comment type="subcellular location">
    <subcellularLocation>
        <location evidence="1 8">Cell membrane</location>
        <topology evidence="1 8">Multi-pass membrane protein</topology>
    </subcellularLocation>
</comment>
<evidence type="ECO:0000256" key="7">
    <source>
        <dbReference type="ARBA" id="ARBA00023136"/>
    </source>
</evidence>
<keyword evidence="10" id="KW-1185">Reference proteome</keyword>
<dbReference type="RefSeq" id="WP_149837943.1">
    <property type="nucleotide sequence ID" value="NZ_VUOC01000002.1"/>
</dbReference>